<evidence type="ECO:0000313" key="6">
    <source>
        <dbReference type="EMBL" id="SHJ21473.1"/>
    </source>
</evidence>
<evidence type="ECO:0000256" key="2">
    <source>
        <dbReference type="ARBA" id="ARBA00022723"/>
    </source>
</evidence>
<dbReference type="SUPFAM" id="SSF56281">
    <property type="entry name" value="Metallo-hydrolase/oxidoreductase"/>
    <property type="match status" value="1"/>
</dbReference>
<keyword evidence="7" id="KW-1185">Reference proteome</keyword>
<dbReference type="RefSeq" id="WP_073128648.1">
    <property type="nucleotide sequence ID" value="NZ_FQZA01000006.1"/>
</dbReference>
<sequence>MTRLPDAQRLHVGDITVTALSDGPLPLGLDHLKGIDAPEYARLLHMHHADPATWRSGLNAFVIRTGDRLVLVDGGVAGNMGPETGRVMSNLKAAGFAPGDIDTVYVTHMHADHIAGLMDGNGDAAFGNAALRIHGDDHAHFTDDANAQDSTRALLSAYGDRLETYGDADDIAPGLRALHLPGHTPGHSGLEIMSGDATMLLLTDIVHVAPVQLANPEIGTGFDVDIDAARETRKAMLDRVSADATPILGSHITFPGAGVIERATEGFRMIPAYYSHDS</sequence>
<dbReference type="PANTHER" id="PTHR42978">
    <property type="entry name" value="QUORUM-QUENCHING LACTONASE YTNP-RELATED-RELATED"/>
    <property type="match status" value="1"/>
</dbReference>
<organism evidence="6 7">
    <name type="scientific">Palleronia salina</name>
    <dbReference type="NCBI Taxonomy" id="313368"/>
    <lineage>
        <taxon>Bacteria</taxon>
        <taxon>Pseudomonadati</taxon>
        <taxon>Pseudomonadota</taxon>
        <taxon>Alphaproteobacteria</taxon>
        <taxon>Rhodobacterales</taxon>
        <taxon>Roseobacteraceae</taxon>
        <taxon>Palleronia</taxon>
    </lineage>
</organism>
<keyword evidence="3" id="KW-0378">Hydrolase</keyword>
<dbReference type="GO" id="GO:0046872">
    <property type="term" value="F:metal ion binding"/>
    <property type="evidence" value="ECO:0007669"/>
    <property type="project" value="UniProtKB-KW"/>
</dbReference>
<evidence type="ECO:0000313" key="7">
    <source>
        <dbReference type="Proteomes" id="UP000184040"/>
    </source>
</evidence>
<accession>A0A1M6HGZ6</accession>
<keyword evidence="2" id="KW-0479">Metal-binding</keyword>
<dbReference type="InterPro" id="IPR001279">
    <property type="entry name" value="Metallo-B-lactamas"/>
</dbReference>
<evidence type="ECO:0000259" key="5">
    <source>
        <dbReference type="SMART" id="SM00849"/>
    </source>
</evidence>
<keyword evidence="4" id="KW-0862">Zinc</keyword>
<protein>
    <submittedName>
        <fullName evidence="6">Glyoxylase, beta-lactamase superfamily II</fullName>
    </submittedName>
</protein>
<feature type="domain" description="Metallo-beta-lactamase" evidence="5">
    <location>
        <begin position="57"/>
        <end position="251"/>
    </location>
</feature>
<comment type="similarity">
    <text evidence="1">Belongs to the metallo-beta-lactamase superfamily.</text>
</comment>
<evidence type="ECO:0000256" key="1">
    <source>
        <dbReference type="ARBA" id="ARBA00007749"/>
    </source>
</evidence>
<dbReference type="Pfam" id="PF00753">
    <property type="entry name" value="Lactamase_B"/>
    <property type="match status" value="1"/>
</dbReference>
<dbReference type="InterPro" id="IPR051013">
    <property type="entry name" value="MBL_superfamily_lactonases"/>
</dbReference>
<evidence type="ECO:0000256" key="3">
    <source>
        <dbReference type="ARBA" id="ARBA00022801"/>
    </source>
</evidence>
<evidence type="ECO:0000256" key="4">
    <source>
        <dbReference type="ARBA" id="ARBA00022833"/>
    </source>
</evidence>
<dbReference type="InterPro" id="IPR036866">
    <property type="entry name" value="RibonucZ/Hydroxyglut_hydro"/>
</dbReference>
<dbReference type="SMART" id="SM00849">
    <property type="entry name" value="Lactamase_B"/>
    <property type="match status" value="1"/>
</dbReference>
<dbReference type="CDD" id="cd07720">
    <property type="entry name" value="OPHC2-like_MBL-fold"/>
    <property type="match status" value="1"/>
</dbReference>
<reference evidence="6 7" key="1">
    <citation type="submission" date="2016-11" db="EMBL/GenBank/DDBJ databases">
        <authorList>
            <person name="Jaros S."/>
            <person name="Januszkiewicz K."/>
            <person name="Wedrychowicz H."/>
        </authorList>
    </citation>
    <scope>NUCLEOTIDE SEQUENCE [LARGE SCALE GENOMIC DNA]</scope>
    <source>
        <strain evidence="6 7">DSM 26892</strain>
    </source>
</reference>
<dbReference type="AlphaFoldDB" id="A0A1M6HGZ6"/>
<gene>
    <name evidence="6" type="ORF">SAMN04488012_10614</name>
</gene>
<dbReference type="EMBL" id="FQZA01000006">
    <property type="protein sequence ID" value="SHJ21473.1"/>
    <property type="molecule type" value="Genomic_DNA"/>
</dbReference>
<dbReference type="GO" id="GO:0016787">
    <property type="term" value="F:hydrolase activity"/>
    <property type="evidence" value="ECO:0007669"/>
    <property type="project" value="UniProtKB-KW"/>
</dbReference>
<dbReference type="Proteomes" id="UP000184040">
    <property type="component" value="Unassembled WGS sequence"/>
</dbReference>
<name>A0A1M6HGZ6_9RHOB</name>
<dbReference type="STRING" id="313368.SAMN04488012_10614"/>
<dbReference type="Gene3D" id="3.60.15.10">
    <property type="entry name" value="Ribonuclease Z/Hydroxyacylglutathione hydrolase-like"/>
    <property type="match status" value="1"/>
</dbReference>
<dbReference type="PANTHER" id="PTHR42978:SF6">
    <property type="entry name" value="QUORUM-QUENCHING LACTONASE YTNP-RELATED"/>
    <property type="match status" value="1"/>
</dbReference>
<proteinExistence type="inferred from homology"/>